<dbReference type="Pfam" id="PF03773">
    <property type="entry name" value="ArsP_1"/>
    <property type="match status" value="1"/>
</dbReference>
<dbReference type="GO" id="GO:0005886">
    <property type="term" value="C:plasma membrane"/>
    <property type="evidence" value="ECO:0007669"/>
    <property type="project" value="UniProtKB-SubCell"/>
</dbReference>
<dbReference type="AlphaFoldDB" id="A0A1X1KQ65"/>
<dbReference type="RefSeq" id="WP_192851449.1">
    <property type="nucleotide sequence ID" value="NZ_NCVI01000007.1"/>
</dbReference>
<protein>
    <recommendedName>
        <fullName evidence="10">Permease</fullName>
    </recommendedName>
</protein>
<name>A0A1X1KQ65_STRMT</name>
<dbReference type="Proteomes" id="UP000193102">
    <property type="component" value="Unassembled WGS sequence"/>
</dbReference>
<comment type="caution">
    <text evidence="8">The sequence shown here is derived from an EMBL/GenBank/DDBJ whole genome shotgun (WGS) entry which is preliminary data.</text>
</comment>
<evidence type="ECO:0000256" key="1">
    <source>
        <dbReference type="ARBA" id="ARBA00004651"/>
    </source>
</evidence>
<evidence type="ECO:0000256" key="2">
    <source>
        <dbReference type="ARBA" id="ARBA00006386"/>
    </source>
</evidence>
<evidence type="ECO:0000256" key="3">
    <source>
        <dbReference type="ARBA" id="ARBA00022475"/>
    </source>
</evidence>
<proteinExistence type="inferred from homology"/>
<organism evidence="8 9">
    <name type="scientific">Streptococcus mitis</name>
    <dbReference type="NCBI Taxonomy" id="28037"/>
    <lineage>
        <taxon>Bacteria</taxon>
        <taxon>Bacillati</taxon>
        <taxon>Bacillota</taxon>
        <taxon>Bacilli</taxon>
        <taxon>Lactobacillales</taxon>
        <taxon>Streptococcaceae</taxon>
        <taxon>Streptococcus</taxon>
        <taxon>Streptococcus mitis group</taxon>
    </lineage>
</organism>
<evidence type="ECO:0008006" key="10">
    <source>
        <dbReference type="Google" id="ProtNLM"/>
    </source>
</evidence>
<dbReference type="EMBL" id="NCVI01000007">
    <property type="protein sequence ID" value="ORP01382.1"/>
    <property type="molecule type" value="Genomic_DNA"/>
</dbReference>
<sequence length="137" mass="15005">MTAFQQLPSSVLQTGAIFLSIIIEALPFVLIGSIVSGLIEVYITPDKVYHFLPRNRWGRIFFGTFVGMLFPSCECGIVPIINRFLEKKVPSYTAVPFLVTAPVINPIVLFATYSAFGNSFHVALLRALGSVVVAVIL</sequence>
<evidence type="ECO:0000313" key="9">
    <source>
        <dbReference type="Proteomes" id="UP000193102"/>
    </source>
</evidence>
<reference evidence="8 9" key="1">
    <citation type="journal article" date="2016" name="Eur. J. Clin. Microbiol. Infect. Dis.">
        <title>Whole genome sequencing as a tool for phylogenetic analysis of clinical strains of Mitis group streptococci.</title>
        <authorList>
            <person name="Rasmussen L.H."/>
            <person name="Dargis R."/>
            <person name="Hojholt K."/>
            <person name="Christensen J.J."/>
            <person name="Skovgaard O."/>
            <person name="Justesen U.S."/>
            <person name="Rosenvinge F.S."/>
            <person name="Moser C."/>
            <person name="Lukjancenko O."/>
            <person name="Rasmussen S."/>
            <person name="Nielsen X.C."/>
        </authorList>
    </citation>
    <scope>NUCLEOTIDE SEQUENCE [LARGE SCALE GENOMIC DNA]</scope>
    <source>
        <strain evidence="8 9">RH_17024_08</strain>
    </source>
</reference>
<keyword evidence="3" id="KW-1003">Cell membrane</keyword>
<keyword evidence="4 7" id="KW-0812">Transmembrane</keyword>
<dbReference type="InterPro" id="IPR052923">
    <property type="entry name" value="UPF0718"/>
</dbReference>
<keyword evidence="6 7" id="KW-0472">Membrane</keyword>
<gene>
    <name evidence="8" type="ORF">B7697_00045</name>
</gene>
<evidence type="ECO:0000256" key="7">
    <source>
        <dbReference type="SAM" id="Phobius"/>
    </source>
</evidence>
<feature type="transmembrane region" description="Helical" evidence="7">
    <location>
        <begin position="60"/>
        <end position="81"/>
    </location>
</feature>
<accession>A0A1X1KQ65</accession>
<comment type="subcellular location">
    <subcellularLocation>
        <location evidence="1">Cell membrane</location>
        <topology evidence="1">Multi-pass membrane protein</topology>
    </subcellularLocation>
</comment>
<evidence type="ECO:0000256" key="4">
    <source>
        <dbReference type="ARBA" id="ARBA00022692"/>
    </source>
</evidence>
<evidence type="ECO:0000256" key="5">
    <source>
        <dbReference type="ARBA" id="ARBA00022989"/>
    </source>
</evidence>
<keyword evidence="5 7" id="KW-1133">Transmembrane helix</keyword>
<comment type="similarity">
    <text evidence="2">Belongs to the UPF0718 family.</text>
</comment>
<feature type="transmembrane region" description="Helical" evidence="7">
    <location>
        <begin position="16"/>
        <end position="39"/>
    </location>
</feature>
<dbReference type="InterPro" id="IPR005524">
    <property type="entry name" value="DUF318"/>
</dbReference>
<dbReference type="PANTHER" id="PTHR34184">
    <property type="entry name" value="UPF0718 PROTEIN YCGR"/>
    <property type="match status" value="1"/>
</dbReference>
<feature type="non-terminal residue" evidence="8">
    <location>
        <position position="137"/>
    </location>
</feature>
<evidence type="ECO:0000256" key="6">
    <source>
        <dbReference type="ARBA" id="ARBA00023136"/>
    </source>
</evidence>
<evidence type="ECO:0000313" key="8">
    <source>
        <dbReference type="EMBL" id="ORP01382.1"/>
    </source>
</evidence>
<dbReference type="PANTHER" id="PTHR34184:SF4">
    <property type="entry name" value="UPF0718 PROTEIN YCGR"/>
    <property type="match status" value="1"/>
</dbReference>
<feature type="transmembrane region" description="Helical" evidence="7">
    <location>
        <begin position="93"/>
        <end position="116"/>
    </location>
</feature>